<dbReference type="UniPathway" id="UPA00143"/>
<sequence>MSFARLALVSRHAMGRIKKTATERHLATISPYITTFIKALIELPLHQLPAHIATFPHHWPFPRGDLYHWIAPLNRFDRILEAFTTVYALDKGPQTQPFELRLLQKGDAEDGSVTEVSVQELERCGYSADGDRELIESVLNFTRILLERCGNRSLYASSAHLNHLLNTVSLSLLKITLRVCLRLAQRYHTSRMRMVSPHSLHNLLASHYSINLDRIQKLANPFPKKPLTTSVFGQTPSKIKEKEDAVKPGVNTSDIETLVKAKDVPLSYKEELSSVHLTYYDKTDASAPASSVEIDAPNTPDSPMPPVTPTPARRTSNLGPGSARSERTPANTDAPETPIRPQQQPENPSAGPKVFELSSADISGNEAWKIMEENVTNVPEENQFDLLHRVRVASAFQTSRAAVHDLVAVRILAISNLSYVYGETTFHQRIGQPDSEEPRRTQLAQQLTDMLQPPSSGQEEVSREMTIIVIQALEALAKCKTKASEVANALNITVSHGVLFYVLRKVLATLGDEQIPAQEHEWCKNVFELVMTLTPAAPHPQRNADVLVAAGFIDILVDILKLRTKQAEIYFPLALGFFESFIHNGVRDAFQAMVNAKGLDVLADLIAFEVHRSLEAAQNQGGLRTDYKTKITDYQIPFDSQQTLRSLLKFVSHMYGHNIGTDDRLLRNFIDSPPLLEALRTIFTNASVFGSNVWSGAMNILSAFIHNEPTSYQVIAEAGLSRGFLEAVTQQPITVSDVVVENADREGEDEELEDVSTEKLVHEPIVTDSGNDGPSSTETAKAPGILPVGETMREIPTAFGAICLNENGMRMFQASQSLERFLEIFESPEHVSAMEEDSEVPTFIGQAFDELTRHHPQLKERTINAVVVMIRNVLTICQRRAADKGVGAKLWLPGDKDLHVAGGRAALQGLTVSEAEDAEDADDTNFHGRAQAGSTGSKATATESELENDTLVKGRSGGQATSDFITVACRFLSAFFHNHGITTAFCEAAGAEILLDMATAACNPYNFHETHAQRELIQVFLHLAEHKPHLVLPSLARRTQLALFQLRPLIEHRPGKTYFSDLTDSTISDSSSQNLVVSNSTYTAKAMVQIQFLCQVLSTVLSSHIYHAGRQVPHHFFGQVNLTDVYVDLIDDLGQLYSSCVFEAITMRNNMPEDWRKQIHISGMSFDHSEADNVMGLSGPSTSQSGNAETGSSQAEQQEVEAKKVEARNTAQFKNCQILASLSNQVSTGVLSFFQAVGKSLLWKHSSRTSFSDYQKQNAGKMAEHLAGALIDHIATPQPSTVSEVDRVAYDIVVLTSTLQALVDERKTTRTNGTHREVFTLVLLAFYRKGGFKELETRLLQFSKLIEQHKETSQDTSSSDTVTSSKRIHALALAGIDKILEFYNKICHSKNITDAQQTTVMSVRDRLKSEFFLGAQFVVELRNVVLPQVSQMWKSPVMEALPAHSVKSVVDLLKLVLEGDGESNAVKRSENLKRRVAAEPRKWKIRSESKDLLKTEGLDEDQLCVEALYRCNNNATAAKEYYILRRDNPDNHIPCLPLPADEEPQPPVQEQSGDAANPSAASHSVPSVEMQDADEAESSTHDTDGDRSEADLLLGNGNRRMMLPQDMLSGGIAEVLSHALGGGEELMRALPVHQRSSDDAQRPADIVTEESFVTVEDLDEKRKDIRDGLIDRCLDVLNTHTDVTFELADLITAAIAKAGQDQSSKVEIGETLVNSLMSLRPEEGTPLEGKKIASYAHLLALVIQDREFFEASLETLKENFEYFGGFIKMFQGQKPDETSPWVSNVLLIIERVLAEDEKPQQIQWVTPPFEDPHKEQGIVELKAPVVPDEDKSTVFDALVEILPKIGKDETLALSVTRTLVILTRRRALAKKLGEKLSIQRLFVMVKQLAGVGGERLQSTFLLLLRHIIEDDETIRQTMRTEIQATFESKGMGRSYDTTLYTRTLFYLALRSPEIFVEVTNEKVQLARWDQSRAGGAQPLMLKKADKSEETSRVEGSAEGDSSTAPERPTIERTKTGDLKPPSIENPDGVIQFLLKELSSYKDVEDKEVQPPKPIPSDAPAVSTPSDVEMSDSTPTPAAETTPAPSTEPEPKQSDKPAFKAGEHPIFAYRCFILHCLVELLGSYNRTKVEFINFSRKAEYQVSTPSKPRSGLLNYFLTSLIPVGSLSHPEDIVAKKRSATANWAINTLVALCSKTNERVIGLKLSTSDEESDLAYVRKFVLEHALKAYKDAMASSEPLDQKYARLLSLSNLFYRMLTGKQQPGSNHFMLEMVTVSQKQLGRFMYEKNFITALTSSIAELDLNFPGAKRAVKYILRPLKLLTDIGVTLSISGDVMDQLEGDEPLMTLDMGGPEQYFEEEMAEDDEDNEEDEDEEVLGYEPEHDDPENDEMEWGWETAAMPSAHGWRRPGVPFYTMEDQSLGLPRSHRGGATSRGDEDGTNPLLQRSGRNANAGGLPFPGDMHDWLHHGHRPRLGGQDGLSFVSDLIQMVGPSGARISVVDGSGALGFPSAALAGGMPPAVFHIAGGPGRFGMSDIRALQRMTRGLTGREAHSSGRSSSSDPTASVAFQPTITTTRWQEEARLLFGHLALDTAMKLVDSLLRLLVPPAMEAKRQKDKADAERKVAEEKAREEERQKEEAERLEREAREQREQEEREAKEAEEVEARARERVERGEPAEGTDSMEGIEQPAGEDAAEAAPRVVTNIRGREMDITHLGIDLEYLDALPEDMREEVIMQQFQEHRAQERTQDTSTGQPSRSSEINREFLDALPPDIQQELLASEAADRRRRERDEQRRRAAASGNAPVPQAGDMDMADFFATLNPTLRQQVLMDADAGTLAGFPAEFQAEARALLGNIQRVRGGRERRESGRPQDEQEAPEPEEQRVRRPVIQMLDKAGVATLLRLMFVAMQDSARTTMQAILSDICKNTQNRAEVISILLSILQDGSADANALEKSFAHLTLRAKQMSGQRTPQPLKRSLTGSQFTSPSTDISPLMIVQQCLSTLTHLANENPRVSSFFLSEHETSISQRAKSAKKGKGKESKAAKYPLNALLTLLDRKSIIENSSVMEALASLLIRVTEPLKILLRKAKDAEKEKERAAEAANAAADVPMIESEASTTTETPAEADKPQEPAAKPEEKKKHRDLTPPEVPEENLRLVVNIIAARECNSKTFQSTLDIINHLSAIPGAKDTFGKELVHRAQNLGDAVLVDLQQLAPQIQNAKTSTDIQGIALANFSPASSHQSKLLRVLLALDYLFDPKRSGSHDRQASSSADASPSKARQDLLSTLYETSTFAKLWSNLSDCLTAIRQRGNMNNVATILQPLIESFMVVCKNTTSKEANLAASQELSAGTPQPDSRIEKLFFSFTEEHRKILNDLVRNNPKLLNGTFDVLAKNSKVLEFDNKRNYFTRRMHTRNAEDRIAHPSVQLNIRRDQIFMDSFKNLYYKSPNEIKYGKLNIRFHGEEGVDAGGVTREWFAALSRQMFNPDYALFNPVASDRTTFHPNPMSDINPEHLTFFKFVGRIIGKALYEGRVLDCHFSRAVYRRILGKPVSLKDMETLDLDYYKSLCWILENDITDVTFETFSVEVDRFGETETVDLIENGRDIPVTEENKQEYMYTAMTQGSEYFGFA</sequence>
<feature type="compositionally biased region" description="Basic and acidic residues" evidence="8">
    <location>
        <begin position="1982"/>
        <end position="1992"/>
    </location>
</feature>
<dbReference type="Pfam" id="PF00632">
    <property type="entry name" value="HECT"/>
    <property type="match status" value="1"/>
</dbReference>
<dbReference type="Pfam" id="PF06012">
    <property type="entry name" value="DUF908"/>
    <property type="match status" value="1"/>
</dbReference>
<comment type="caution">
    <text evidence="7">Lacks conserved residue(s) required for the propagation of feature annotation.</text>
</comment>
<keyword evidence="4" id="KW-0808">Transferase</keyword>
<dbReference type="InterPro" id="IPR035983">
    <property type="entry name" value="Hect_E3_ubiquitin_ligase"/>
</dbReference>
<proteinExistence type="inferred from homology"/>
<dbReference type="Proteomes" id="UP000306584">
    <property type="component" value="Unassembled WGS sequence"/>
</dbReference>
<dbReference type="GO" id="GO:0005634">
    <property type="term" value="C:nucleus"/>
    <property type="evidence" value="ECO:0007669"/>
    <property type="project" value="TreeGrafter"/>
</dbReference>
<dbReference type="InterPro" id="IPR000569">
    <property type="entry name" value="HECT_dom"/>
</dbReference>
<feature type="compositionally biased region" description="Polar residues" evidence="8">
    <location>
        <begin position="2746"/>
        <end position="2756"/>
    </location>
</feature>
<dbReference type="EC" id="2.3.2.26" evidence="3"/>
<feature type="compositionally biased region" description="Pro residues" evidence="8">
    <location>
        <begin position="300"/>
        <end position="309"/>
    </location>
</feature>
<reference evidence="10 11" key="1">
    <citation type="submission" date="2018-10" db="EMBL/GenBank/DDBJ databases">
        <title>Fifty Aureobasidium pullulans genomes reveal a recombining polyextremotolerant generalist.</title>
        <authorList>
            <person name="Gostincar C."/>
            <person name="Turk M."/>
            <person name="Zajc J."/>
            <person name="Gunde-Cimerman N."/>
        </authorList>
    </citation>
    <scope>NUCLEOTIDE SEQUENCE [LARGE SCALE GENOMIC DNA]</scope>
    <source>
        <strain evidence="10 11">EXF-6604</strain>
    </source>
</reference>
<dbReference type="PANTHER" id="PTHR11254:SF67">
    <property type="entry name" value="E3 UBIQUITIN-PROTEIN LIGASE HUWE1"/>
    <property type="match status" value="1"/>
</dbReference>
<evidence type="ECO:0000313" key="10">
    <source>
        <dbReference type="EMBL" id="THY12823.1"/>
    </source>
</evidence>
<dbReference type="PROSITE" id="PS50237">
    <property type="entry name" value="HECT"/>
    <property type="match status" value="1"/>
</dbReference>
<dbReference type="SMART" id="SM00119">
    <property type="entry name" value="HECTc"/>
    <property type="match status" value="1"/>
</dbReference>
<feature type="region of interest" description="Disordered" evidence="8">
    <location>
        <begin position="1172"/>
        <end position="1200"/>
    </location>
</feature>
<feature type="region of interest" description="Disordered" evidence="8">
    <location>
        <begin position="2043"/>
        <end position="2098"/>
    </location>
</feature>
<feature type="region of interest" description="Disordered" evidence="8">
    <location>
        <begin position="2417"/>
        <end position="2451"/>
    </location>
</feature>
<evidence type="ECO:0000259" key="9">
    <source>
        <dbReference type="PROSITE" id="PS50237"/>
    </source>
</evidence>
<dbReference type="FunFam" id="3.90.1750.10:FF:000003">
    <property type="entry name" value="E3 ubiquitin-protein ligase UPL1"/>
    <property type="match status" value="1"/>
</dbReference>
<gene>
    <name evidence="10" type="ORF">D6D01_08502</name>
</gene>
<feature type="region of interest" description="Disordered" evidence="8">
    <location>
        <begin position="1976"/>
        <end position="2025"/>
    </location>
</feature>
<feature type="region of interest" description="Disordered" evidence="8">
    <location>
        <begin position="2776"/>
        <end position="2807"/>
    </location>
</feature>
<evidence type="ECO:0000256" key="4">
    <source>
        <dbReference type="ARBA" id="ARBA00022679"/>
    </source>
</evidence>
<evidence type="ECO:0000256" key="7">
    <source>
        <dbReference type="PROSITE-ProRule" id="PRU00104"/>
    </source>
</evidence>
<feature type="compositionally biased region" description="Basic and acidic residues" evidence="8">
    <location>
        <begin position="2088"/>
        <end position="2098"/>
    </location>
</feature>
<dbReference type="SUPFAM" id="SSF56204">
    <property type="entry name" value="Hect, E3 ligase catalytic domain"/>
    <property type="match status" value="1"/>
</dbReference>
<dbReference type="Pfam" id="PF14377">
    <property type="entry name" value="UBM"/>
    <property type="match status" value="3"/>
</dbReference>
<evidence type="ECO:0000256" key="3">
    <source>
        <dbReference type="ARBA" id="ARBA00012485"/>
    </source>
</evidence>
<feature type="region of interest" description="Disordered" evidence="8">
    <location>
        <begin position="3091"/>
        <end position="3144"/>
    </location>
</feature>
<dbReference type="GO" id="GO:0000209">
    <property type="term" value="P:protein polyubiquitination"/>
    <property type="evidence" value="ECO:0007669"/>
    <property type="project" value="TreeGrafter"/>
</dbReference>
<feature type="compositionally biased region" description="Basic and acidic residues" evidence="8">
    <location>
        <begin position="2736"/>
        <end position="2745"/>
    </location>
</feature>
<feature type="compositionally biased region" description="Polar residues" evidence="8">
    <location>
        <begin position="2558"/>
        <end position="2568"/>
    </location>
</feature>
<feature type="compositionally biased region" description="Basic and acidic residues" evidence="8">
    <location>
        <begin position="2607"/>
        <end position="2673"/>
    </location>
</feature>
<dbReference type="InterPro" id="IPR010309">
    <property type="entry name" value="E3_Ub_ligase_DUF908"/>
</dbReference>
<feature type="compositionally biased region" description="Basic and acidic residues" evidence="8">
    <location>
        <begin position="1578"/>
        <end position="1590"/>
    </location>
</feature>
<feature type="region of interest" description="Disordered" evidence="8">
    <location>
        <begin position="285"/>
        <end position="355"/>
    </location>
</feature>
<feature type="compositionally biased region" description="Basic and acidic residues" evidence="8">
    <location>
        <begin position="2008"/>
        <end position="2017"/>
    </location>
</feature>
<feature type="compositionally biased region" description="Basic and acidic residues" evidence="8">
    <location>
        <begin position="2857"/>
        <end position="2869"/>
    </location>
</feature>
<feature type="region of interest" description="Disordered" evidence="8">
    <location>
        <begin position="1533"/>
        <end position="1591"/>
    </location>
</feature>
<feature type="region of interest" description="Disordered" evidence="8">
    <location>
        <begin position="2357"/>
        <end position="2386"/>
    </location>
</feature>
<feature type="compositionally biased region" description="Low complexity" evidence="8">
    <location>
        <begin position="3096"/>
        <end position="3118"/>
    </location>
</feature>
<protein>
    <recommendedName>
        <fullName evidence="3">HECT-type E3 ubiquitin transferase</fullName>
        <ecNumber evidence="3">2.3.2.26</ecNumber>
    </recommendedName>
</protein>
<feature type="compositionally biased region" description="Polar residues" evidence="8">
    <location>
        <begin position="1548"/>
        <end position="1565"/>
    </location>
</feature>
<organism evidence="10 11">
    <name type="scientific">Aureobasidium pullulans</name>
    <name type="common">Black yeast</name>
    <name type="synonym">Pullularia pullulans</name>
    <dbReference type="NCBI Taxonomy" id="5580"/>
    <lineage>
        <taxon>Eukaryota</taxon>
        <taxon>Fungi</taxon>
        <taxon>Dikarya</taxon>
        <taxon>Ascomycota</taxon>
        <taxon>Pezizomycotina</taxon>
        <taxon>Dothideomycetes</taxon>
        <taxon>Dothideomycetidae</taxon>
        <taxon>Dothideales</taxon>
        <taxon>Saccotheciaceae</taxon>
        <taxon>Aureobasidium</taxon>
    </lineage>
</organism>
<feature type="compositionally biased region" description="Low complexity" evidence="8">
    <location>
        <begin position="2072"/>
        <end position="2086"/>
    </location>
</feature>
<comment type="similarity">
    <text evidence="6">Belongs to the UPL family. TOM1/PTR1 subfamily.</text>
</comment>
<feature type="compositionally biased region" description="Basic and acidic residues" evidence="8">
    <location>
        <begin position="2779"/>
        <end position="2792"/>
    </location>
</feature>
<evidence type="ECO:0000313" key="11">
    <source>
        <dbReference type="Proteomes" id="UP000306584"/>
    </source>
</evidence>
<evidence type="ECO:0000256" key="8">
    <source>
        <dbReference type="SAM" id="MobiDB-lite"/>
    </source>
</evidence>
<feature type="region of interest" description="Disordered" evidence="8">
    <location>
        <begin position="2736"/>
        <end position="2756"/>
    </location>
</feature>
<feature type="compositionally biased region" description="Basic and acidic residues" evidence="8">
    <location>
        <begin position="3120"/>
        <end position="3134"/>
    </location>
</feature>
<feature type="compositionally biased region" description="Polar residues" evidence="8">
    <location>
        <begin position="932"/>
        <end position="943"/>
    </location>
</feature>
<dbReference type="Gene3D" id="3.90.1750.10">
    <property type="entry name" value="Hect, E3 ligase catalytic domains"/>
    <property type="match status" value="1"/>
</dbReference>
<dbReference type="InterPro" id="IPR010314">
    <property type="entry name" value="E3_Ub_ligase_DUF913"/>
</dbReference>
<dbReference type="GO" id="GO:0006511">
    <property type="term" value="P:ubiquitin-dependent protein catabolic process"/>
    <property type="evidence" value="ECO:0007669"/>
    <property type="project" value="TreeGrafter"/>
</dbReference>
<name>A0A4V4JS78_AURPU</name>
<feature type="region of interest" description="Disordered" evidence="8">
    <location>
        <begin position="2856"/>
        <end position="2880"/>
    </location>
</feature>
<feature type="region of interest" description="Disordered" evidence="8">
    <location>
        <begin position="2607"/>
        <end position="2695"/>
    </location>
</feature>
<feature type="domain" description="HECT" evidence="9">
    <location>
        <begin position="3441"/>
        <end position="3610"/>
    </location>
</feature>
<feature type="region of interest" description="Disordered" evidence="8">
    <location>
        <begin position="2961"/>
        <end position="2982"/>
    </location>
</feature>
<dbReference type="PANTHER" id="PTHR11254">
    <property type="entry name" value="HECT DOMAIN UBIQUITIN-PROTEIN LIGASE"/>
    <property type="match status" value="1"/>
</dbReference>
<dbReference type="Pfam" id="PF06025">
    <property type="entry name" value="DUF913"/>
    <property type="match status" value="1"/>
</dbReference>
<dbReference type="FunFam" id="3.30.2160.10:FF:000001">
    <property type="entry name" value="E3 ubiquitin-protein ligase NEDD4-like"/>
    <property type="match status" value="1"/>
</dbReference>
<feature type="compositionally biased region" description="Polar residues" evidence="8">
    <location>
        <begin position="1179"/>
        <end position="1197"/>
    </location>
</feature>
<feature type="region of interest" description="Disordered" evidence="8">
    <location>
        <begin position="2542"/>
        <end position="2568"/>
    </location>
</feature>
<dbReference type="EMBL" id="QZBD01000490">
    <property type="protein sequence ID" value="THY12823.1"/>
    <property type="molecule type" value="Genomic_DNA"/>
</dbReference>
<feature type="region of interest" description="Disordered" evidence="8">
    <location>
        <begin position="229"/>
        <end position="248"/>
    </location>
</feature>
<comment type="catalytic activity">
    <reaction evidence="1">
        <text>S-ubiquitinyl-[E2 ubiquitin-conjugating enzyme]-L-cysteine + [acceptor protein]-L-lysine = [E2 ubiquitin-conjugating enzyme]-L-cysteine + N(6)-ubiquitinyl-[acceptor protein]-L-lysine.</text>
        <dbReference type="EC" id="2.3.2.26"/>
    </reaction>
</comment>
<dbReference type="InterPro" id="IPR025527">
    <property type="entry name" value="HUWE1/Rev1_UBM"/>
</dbReference>
<dbReference type="GO" id="GO:0061630">
    <property type="term" value="F:ubiquitin protein ligase activity"/>
    <property type="evidence" value="ECO:0007669"/>
    <property type="project" value="UniProtKB-EC"/>
</dbReference>
<evidence type="ECO:0000256" key="5">
    <source>
        <dbReference type="ARBA" id="ARBA00022786"/>
    </source>
</evidence>
<dbReference type="Gene3D" id="3.30.2160.10">
    <property type="entry name" value="Hect, E3 ligase catalytic domain"/>
    <property type="match status" value="1"/>
</dbReference>
<evidence type="ECO:0000256" key="6">
    <source>
        <dbReference type="ARBA" id="ARBA00034494"/>
    </source>
</evidence>
<dbReference type="GO" id="GO:0005737">
    <property type="term" value="C:cytoplasm"/>
    <property type="evidence" value="ECO:0007669"/>
    <property type="project" value="TreeGrafter"/>
</dbReference>
<feature type="region of interest" description="Disordered" evidence="8">
    <location>
        <begin position="916"/>
        <end position="957"/>
    </location>
</feature>
<comment type="caution">
    <text evidence="10">The sequence shown here is derived from an EMBL/GenBank/DDBJ whole genome shotgun (WGS) entry which is preliminary data.</text>
</comment>
<comment type="pathway">
    <text evidence="2">Protein modification; protein ubiquitination.</text>
</comment>
<accession>A0A4V4JS78</accession>
<dbReference type="InterPro" id="IPR050409">
    <property type="entry name" value="E3_ubiq-protein_ligase"/>
</dbReference>
<evidence type="ECO:0000256" key="1">
    <source>
        <dbReference type="ARBA" id="ARBA00000885"/>
    </source>
</evidence>
<evidence type="ECO:0000256" key="2">
    <source>
        <dbReference type="ARBA" id="ARBA00004906"/>
    </source>
</evidence>
<keyword evidence="5 7" id="KW-0833">Ubl conjugation pathway</keyword>